<evidence type="ECO:0000256" key="1">
    <source>
        <dbReference type="ARBA" id="ARBA00022723"/>
    </source>
</evidence>
<accession>A0A100HLG1</accession>
<reference evidence="6" key="1">
    <citation type="submission" date="2015-11" db="EMBL/GenBank/DDBJ databases">
        <title>Draft Genome Sequence of the Radioresistant Bacterium Deinococcus grandis, Isolated from Freshwater Fish in Japan.</title>
        <authorList>
            <person name="Satoh K."/>
            <person name="Onodera T."/>
            <person name="Omoso K."/>
            <person name="Takeda-Yano K."/>
            <person name="Katayama T."/>
            <person name="Oono Y."/>
            <person name="Narumi I."/>
        </authorList>
    </citation>
    <scope>NUCLEOTIDE SEQUENCE [LARGE SCALE GENOMIC DNA]</scope>
    <source>
        <strain evidence="6">ATCC 43672</strain>
    </source>
</reference>
<feature type="domain" description="DR2241 stabilising" evidence="4">
    <location>
        <begin position="276"/>
        <end position="381"/>
    </location>
</feature>
<dbReference type="CDD" id="cd03416">
    <property type="entry name" value="CbiX_SirB_N"/>
    <property type="match status" value="2"/>
</dbReference>
<dbReference type="RefSeq" id="WP_058978271.1">
    <property type="nucleotide sequence ID" value="NZ_BCMS01000001.1"/>
</dbReference>
<dbReference type="AlphaFoldDB" id="A0A100HLG1"/>
<sequence length="477" mass="51940">MRSLVLIGHGSHLNGESAVAAYRYAELIRARGLFDEVIEGYWKEEPSLRQVLRTTASTDVTVIPMFISEGYFTETVIPRELGLGHQGPVPPEGIARVIGGRTVRYTLPYGVHPGMTDVIEARAREVLPDLGPDGPTDGVDTALIVLGHGTTRNENSSRVIYENAARLRAGGLFSEVHTLFLDEEPRVTGWADLVRAPRVVIVPFFASEGWHTLETIPQDLGLTGTVTDFPGQPHGHQQVFYARPVGTHAAIADVIVHLAEEARGAGGPGGDTERGHEAAWQAFLTLARRGARVGELLVTPELGVFEIRNALDEGRPGGDLMTLVTPEGVRDRVRFTDGGEHRPVHTLRSLPRGWRAVLNEADLRRAVHYTYPAVVEETYAHGCHALRPTPWATTARRQTGIYAKVQRAVPEQVERVAGRVCAACLRTRLWAGERLTHSFLDGVPGGMPCAEACTFLVAEVREEVARKKAGAASASDD</sequence>
<keyword evidence="6" id="KW-1185">Reference proteome</keyword>
<dbReference type="GO" id="GO:0016829">
    <property type="term" value="F:lyase activity"/>
    <property type="evidence" value="ECO:0007669"/>
    <property type="project" value="UniProtKB-KW"/>
</dbReference>
<dbReference type="Pfam" id="PF01903">
    <property type="entry name" value="CbiX"/>
    <property type="match status" value="2"/>
</dbReference>
<comment type="caution">
    <text evidence="5">The sequence shown here is derived from an EMBL/GenBank/DDBJ whole genome shotgun (WGS) entry which is preliminary data.</text>
</comment>
<dbReference type="PANTHER" id="PTHR33542">
    <property type="entry name" value="SIROHYDROCHLORIN FERROCHELATASE, CHLOROPLASTIC"/>
    <property type="match status" value="1"/>
</dbReference>
<organism evidence="5 6">
    <name type="scientific">Deinococcus grandis</name>
    <dbReference type="NCBI Taxonomy" id="57498"/>
    <lineage>
        <taxon>Bacteria</taxon>
        <taxon>Thermotogati</taxon>
        <taxon>Deinococcota</taxon>
        <taxon>Deinococci</taxon>
        <taxon>Deinococcales</taxon>
        <taxon>Deinococcaceae</taxon>
        <taxon>Deinococcus</taxon>
    </lineage>
</organism>
<dbReference type="SUPFAM" id="SSF53800">
    <property type="entry name" value="Chelatase"/>
    <property type="match status" value="1"/>
</dbReference>
<keyword evidence="1" id="KW-0479">Metal-binding</keyword>
<evidence type="ECO:0000256" key="2">
    <source>
        <dbReference type="ARBA" id="ARBA00023239"/>
    </source>
</evidence>
<dbReference type="Proteomes" id="UP000056209">
    <property type="component" value="Unassembled WGS sequence"/>
</dbReference>
<dbReference type="InterPro" id="IPR041181">
    <property type="entry name" value="DR2241_middle"/>
</dbReference>
<dbReference type="InterPro" id="IPR050963">
    <property type="entry name" value="Sirohydro_Cobaltochel/CbiX"/>
</dbReference>
<name>A0A100HLG1_9DEIO</name>
<dbReference type="Pfam" id="PF18069">
    <property type="entry name" value="DR2241"/>
    <property type="match status" value="1"/>
</dbReference>
<dbReference type="EMBL" id="BCMS01000001">
    <property type="protein sequence ID" value="GAQ22915.1"/>
    <property type="molecule type" value="Genomic_DNA"/>
</dbReference>
<keyword evidence="2" id="KW-0456">Lyase</keyword>
<protein>
    <submittedName>
        <fullName evidence="5">Cobalamin biosynthesis CbiX protein</fullName>
    </submittedName>
</protein>
<dbReference type="OrthoDB" id="1489951at2"/>
<dbReference type="NCBIfam" id="NF002672">
    <property type="entry name" value="PRK02395.1-4"/>
    <property type="match status" value="1"/>
</dbReference>
<dbReference type="Pfam" id="PF18009">
    <property type="entry name" value="Fer4_23"/>
    <property type="match status" value="1"/>
</dbReference>
<dbReference type="InterPro" id="IPR002762">
    <property type="entry name" value="CbiX-like"/>
</dbReference>
<feature type="domain" description="DR2241 4Fe-4S iron-sulfur cluster binding" evidence="3">
    <location>
        <begin position="383"/>
        <end position="462"/>
    </location>
</feature>
<evidence type="ECO:0000259" key="4">
    <source>
        <dbReference type="Pfam" id="PF18069"/>
    </source>
</evidence>
<dbReference type="Gene3D" id="3.30.1360.190">
    <property type="match status" value="1"/>
</dbReference>
<dbReference type="GO" id="GO:0046872">
    <property type="term" value="F:metal ion binding"/>
    <property type="evidence" value="ECO:0007669"/>
    <property type="project" value="UniProtKB-KW"/>
</dbReference>
<evidence type="ECO:0000259" key="3">
    <source>
        <dbReference type="Pfam" id="PF18009"/>
    </source>
</evidence>
<gene>
    <name evidence="5" type="ORF">DEIGR_102942</name>
</gene>
<dbReference type="Gene3D" id="3.40.50.1400">
    <property type="match status" value="2"/>
</dbReference>
<dbReference type="Gene3D" id="3.30.70.2320">
    <property type="match status" value="1"/>
</dbReference>
<dbReference type="PANTHER" id="PTHR33542:SF3">
    <property type="entry name" value="SIROHYDROCHLORIN FERROCHELATASE, CHLOROPLASTIC"/>
    <property type="match status" value="1"/>
</dbReference>
<dbReference type="InterPro" id="IPR041346">
    <property type="entry name" value="DR2241_Fer4"/>
</dbReference>
<evidence type="ECO:0000313" key="6">
    <source>
        <dbReference type="Proteomes" id="UP000056209"/>
    </source>
</evidence>
<proteinExistence type="predicted"/>
<evidence type="ECO:0000313" key="5">
    <source>
        <dbReference type="EMBL" id="GAQ22915.1"/>
    </source>
</evidence>